<sequence>MILFVIVQWVENNILAPKLIGDSTGLNPLVILISIIIGGGIFGVWGMVISVPLMSIIFILVDLSK</sequence>
<evidence type="ECO:0000256" key="4">
    <source>
        <dbReference type="ARBA" id="ARBA00022989"/>
    </source>
</evidence>
<evidence type="ECO:0000256" key="6">
    <source>
        <dbReference type="SAM" id="Phobius"/>
    </source>
</evidence>
<evidence type="ECO:0000256" key="5">
    <source>
        <dbReference type="ARBA" id="ARBA00023136"/>
    </source>
</evidence>
<keyword evidence="4 6" id="KW-1133">Transmembrane helix</keyword>
<evidence type="ECO:0000256" key="3">
    <source>
        <dbReference type="ARBA" id="ARBA00022692"/>
    </source>
</evidence>
<keyword evidence="3 6" id="KW-0812">Transmembrane</keyword>
<evidence type="ECO:0000313" key="8">
    <source>
        <dbReference type="Proteomes" id="UP000250070"/>
    </source>
</evidence>
<gene>
    <name evidence="7" type="primary">yhhT_1</name>
    <name evidence="7" type="ORF">NCTC13076_00234</name>
</gene>
<keyword evidence="5 6" id="KW-0472">Membrane</keyword>
<reference evidence="7 8" key="1">
    <citation type="submission" date="2018-06" db="EMBL/GenBank/DDBJ databases">
        <authorList>
            <consortium name="Pathogen Informatics"/>
            <person name="Doyle S."/>
        </authorList>
    </citation>
    <scope>NUCLEOTIDE SEQUENCE [LARGE SCALE GENOMIC DNA]</scope>
    <source>
        <strain evidence="7 8">NCTC13076</strain>
    </source>
</reference>
<dbReference type="Pfam" id="PF01594">
    <property type="entry name" value="AI-2E_transport"/>
    <property type="match status" value="1"/>
</dbReference>
<comment type="similarity">
    <text evidence="2">Belongs to the autoinducer-2 exporter (AI-2E) (TC 2.A.86) family.</text>
</comment>
<evidence type="ECO:0000256" key="1">
    <source>
        <dbReference type="ARBA" id="ARBA00004141"/>
    </source>
</evidence>
<dbReference type="GO" id="GO:0016020">
    <property type="term" value="C:membrane"/>
    <property type="evidence" value="ECO:0007669"/>
    <property type="project" value="UniProtKB-SubCell"/>
</dbReference>
<evidence type="ECO:0000313" key="7">
    <source>
        <dbReference type="EMBL" id="SPY36784.1"/>
    </source>
</evidence>
<dbReference type="InterPro" id="IPR002549">
    <property type="entry name" value="AI-2E-like"/>
</dbReference>
<name>A0A2X1YWV5_9FIRM</name>
<feature type="transmembrane region" description="Helical" evidence="6">
    <location>
        <begin position="29"/>
        <end position="61"/>
    </location>
</feature>
<dbReference type="AlphaFoldDB" id="A0A2X1YWV5"/>
<proteinExistence type="inferred from homology"/>
<dbReference type="Proteomes" id="UP000250070">
    <property type="component" value="Unassembled WGS sequence"/>
</dbReference>
<comment type="subcellular location">
    <subcellularLocation>
        <location evidence="1">Membrane</location>
        <topology evidence="1">Multi-pass membrane protein</topology>
    </subcellularLocation>
</comment>
<accession>A0A2X1YWV5</accession>
<dbReference type="EMBL" id="UATM01000019">
    <property type="protein sequence ID" value="SPY36784.1"/>
    <property type="molecule type" value="Genomic_DNA"/>
</dbReference>
<organism evidence="7 8">
    <name type="scientific">Peptoniphilus harei</name>
    <dbReference type="NCBI Taxonomy" id="54005"/>
    <lineage>
        <taxon>Bacteria</taxon>
        <taxon>Bacillati</taxon>
        <taxon>Bacillota</taxon>
        <taxon>Tissierellia</taxon>
        <taxon>Tissierellales</taxon>
        <taxon>Peptoniphilaceae</taxon>
        <taxon>Peptoniphilus</taxon>
    </lineage>
</organism>
<evidence type="ECO:0000256" key="2">
    <source>
        <dbReference type="ARBA" id="ARBA00009773"/>
    </source>
</evidence>
<protein>
    <submittedName>
        <fullName evidence="7">Pheromone autoinducer 2 transporter</fullName>
    </submittedName>
</protein>